<evidence type="ECO:0000259" key="19">
    <source>
        <dbReference type="Pfam" id="PF01059"/>
    </source>
</evidence>
<feature type="transmembrane region" description="Helical" evidence="17">
    <location>
        <begin position="136"/>
        <end position="159"/>
    </location>
</feature>
<dbReference type="AlphaFoldDB" id="A0A346RC92"/>
<feature type="transmembrane region" description="Helical" evidence="17">
    <location>
        <begin position="373"/>
        <end position="397"/>
    </location>
</feature>
<dbReference type="GO" id="GO:0048039">
    <property type="term" value="F:ubiquinone binding"/>
    <property type="evidence" value="ECO:0007669"/>
    <property type="project" value="TreeGrafter"/>
</dbReference>
<keyword evidence="12 17" id="KW-0520">NAD</keyword>
<gene>
    <name evidence="20" type="primary">nad4</name>
</gene>
<evidence type="ECO:0000256" key="8">
    <source>
        <dbReference type="ARBA" id="ARBA00022692"/>
    </source>
</evidence>
<evidence type="ECO:0000256" key="14">
    <source>
        <dbReference type="ARBA" id="ARBA00023128"/>
    </source>
</evidence>
<feature type="transmembrane region" description="Helical" evidence="17">
    <location>
        <begin position="247"/>
        <end position="266"/>
    </location>
</feature>
<evidence type="ECO:0000256" key="6">
    <source>
        <dbReference type="ARBA" id="ARBA00022448"/>
    </source>
</evidence>
<evidence type="ECO:0000256" key="16">
    <source>
        <dbReference type="ARBA" id="ARBA00049551"/>
    </source>
</evidence>
<evidence type="ECO:0000313" key="20">
    <source>
        <dbReference type="EMBL" id="AXS63689.1"/>
    </source>
</evidence>
<comment type="function">
    <text evidence="17">Core subunit of the mitochondrial membrane respiratory chain NADH dehydrogenase (Complex I) which catalyzes electron transfer from NADH through the respiratory chain, using ubiquinone as an electron acceptor. Essential for the catalytic activity and assembly of complex I.</text>
</comment>
<dbReference type="GO" id="GO:0031966">
    <property type="term" value="C:mitochondrial membrane"/>
    <property type="evidence" value="ECO:0007669"/>
    <property type="project" value="UniProtKB-SubCell"/>
</dbReference>
<evidence type="ECO:0000256" key="3">
    <source>
        <dbReference type="ARBA" id="ARBA00009025"/>
    </source>
</evidence>
<dbReference type="GO" id="GO:0042773">
    <property type="term" value="P:ATP synthesis coupled electron transport"/>
    <property type="evidence" value="ECO:0007669"/>
    <property type="project" value="InterPro"/>
</dbReference>
<keyword evidence="7 17" id="KW-0679">Respiratory chain</keyword>
<comment type="subcellular location">
    <subcellularLocation>
        <location evidence="2 17">Mitochondrion membrane</location>
        <topology evidence="2 17">Multi-pass membrane protein</topology>
    </subcellularLocation>
</comment>
<dbReference type="InterPro" id="IPR003918">
    <property type="entry name" value="NADH_UbQ_OxRdtase"/>
</dbReference>
<keyword evidence="11 17" id="KW-1133">Transmembrane helix</keyword>
<dbReference type="Pfam" id="PF01059">
    <property type="entry name" value="Oxidored_q5_N"/>
    <property type="match status" value="1"/>
</dbReference>
<sequence length="443" mass="48606">MLKYIFFCLMMSLGTVSWFSTQLSVFLISGLFGALAMGGMFVGGLGLGFGLDSLSYVLILLSFWIMALVLGGSHGVKDSSNFSSIFLLVSIFLLFSLVLTFSCLDYLVFYICFESSLIPTLILILGWGYQPERLQAGVYMLFYTLFGSLPLLISFFSLYNEGGSLVFNLCSVPSSSSSIYMVWYFCSVFAFCVKLPVYLVHLWLPKAHVEAPLAGSMVLAGVLLKLGGYGLIRISPVFVKVGLNFSWFWLGLGLVGGTFVSLLCLRQTDMKSLIAYSSVAHMGLVLCGLAVFNWWGLSGAVVVMVGHGLCSSGLFCLANMAYERLGSRSLFISKGMLNFMPSVALWWFLLSIGNMAAPPTLNLLGEVSLIVSLISWSLFTIVFVAALSFFSAAYTLYMFSSSQHGKYFSSLFSCCSGKVREYLVLILHWLPLNALVLKGCLFM</sequence>
<evidence type="ECO:0000256" key="13">
    <source>
        <dbReference type="ARBA" id="ARBA00023075"/>
    </source>
</evidence>
<dbReference type="PRINTS" id="PR01437">
    <property type="entry name" value="NUOXDRDTASE4"/>
</dbReference>
<feature type="transmembrane region" description="Helical" evidence="17">
    <location>
        <begin position="301"/>
        <end position="322"/>
    </location>
</feature>
<name>A0A346RC92_9EUCA</name>
<evidence type="ECO:0000256" key="11">
    <source>
        <dbReference type="ARBA" id="ARBA00022989"/>
    </source>
</evidence>
<dbReference type="InterPro" id="IPR001750">
    <property type="entry name" value="ND/Mrp_TM"/>
</dbReference>
<feature type="domain" description="NADH:quinone oxidoreductase/Mrp antiporter transmembrane" evidence="18">
    <location>
        <begin position="105"/>
        <end position="390"/>
    </location>
</feature>
<dbReference type="Pfam" id="PF00361">
    <property type="entry name" value="Proton_antipo_M"/>
    <property type="match status" value="1"/>
</dbReference>
<comment type="function">
    <text evidence="1">Core subunit of the mitochondrial membrane respiratory chain NADH dehydrogenase (Complex I) that is believed to belong to the minimal assembly required for catalysis. Complex I functions in the transfer of electrons from NADH to the respiratory chain. The immediate electron acceptor for the enzyme is believed to be ubiquinone.</text>
</comment>
<evidence type="ECO:0000256" key="7">
    <source>
        <dbReference type="ARBA" id="ARBA00022660"/>
    </source>
</evidence>
<proteinExistence type="inferred from homology"/>
<dbReference type="EMBL" id="MF804409">
    <property type="protein sequence ID" value="AXS63689.1"/>
    <property type="molecule type" value="Genomic_DNA"/>
</dbReference>
<evidence type="ECO:0000256" key="1">
    <source>
        <dbReference type="ARBA" id="ARBA00003257"/>
    </source>
</evidence>
<evidence type="ECO:0000256" key="5">
    <source>
        <dbReference type="ARBA" id="ARBA00021006"/>
    </source>
</evidence>
<feature type="transmembrane region" description="Helical" evidence="17">
    <location>
        <begin position="82"/>
        <end position="101"/>
    </location>
</feature>
<comment type="catalytic activity">
    <reaction evidence="16 17">
        <text>a ubiquinone + NADH + 5 H(+)(in) = a ubiquinol + NAD(+) + 4 H(+)(out)</text>
        <dbReference type="Rhea" id="RHEA:29091"/>
        <dbReference type="Rhea" id="RHEA-COMP:9565"/>
        <dbReference type="Rhea" id="RHEA-COMP:9566"/>
        <dbReference type="ChEBI" id="CHEBI:15378"/>
        <dbReference type="ChEBI" id="CHEBI:16389"/>
        <dbReference type="ChEBI" id="CHEBI:17976"/>
        <dbReference type="ChEBI" id="CHEBI:57540"/>
        <dbReference type="ChEBI" id="CHEBI:57945"/>
        <dbReference type="EC" id="7.1.1.2"/>
    </reaction>
</comment>
<evidence type="ECO:0000256" key="2">
    <source>
        <dbReference type="ARBA" id="ARBA00004225"/>
    </source>
</evidence>
<reference evidence="20" key="2">
    <citation type="journal article" date="2018" name="Mitochondrial DNA Part B Resour">
        <title>The complete mitochondrial genome of Hymenocera picta (Malacostraca: Decapoda: Hymenoceridae).</title>
        <authorList>
            <person name="Sung C.-H."/>
            <person name="Cheng C.-C."/>
            <person name="Lu J.-K."/>
            <person name="Wang L.-J."/>
        </authorList>
    </citation>
    <scope>NUCLEOTIDE SEQUENCE</scope>
</reference>
<keyword evidence="13 17" id="KW-0830">Ubiquinone</keyword>
<feature type="transmembrane region" description="Helical" evidence="17">
    <location>
        <begin position="21"/>
        <end position="47"/>
    </location>
</feature>
<evidence type="ECO:0000256" key="4">
    <source>
        <dbReference type="ARBA" id="ARBA00012944"/>
    </source>
</evidence>
<dbReference type="InterPro" id="IPR000260">
    <property type="entry name" value="NADH4_N"/>
</dbReference>
<evidence type="ECO:0000256" key="9">
    <source>
        <dbReference type="ARBA" id="ARBA00022967"/>
    </source>
</evidence>
<dbReference type="PANTHER" id="PTHR43507:SF20">
    <property type="entry name" value="NADH-UBIQUINONE OXIDOREDUCTASE CHAIN 4"/>
    <property type="match status" value="1"/>
</dbReference>
<protein>
    <recommendedName>
        <fullName evidence="5 17">NADH-ubiquinone oxidoreductase chain 4</fullName>
        <ecNumber evidence="4 17">7.1.1.2</ecNumber>
    </recommendedName>
</protein>
<feature type="transmembrane region" description="Helical" evidence="17">
    <location>
        <begin position="179"/>
        <end position="204"/>
    </location>
</feature>
<keyword evidence="14 17" id="KW-0496">Mitochondrion</keyword>
<organism evidence="20">
    <name type="scientific">Hymenocera picta</name>
    <dbReference type="NCBI Taxonomy" id="343320"/>
    <lineage>
        <taxon>Eukaryota</taxon>
        <taxon>Metazoa</taxon>
        <taxon>Ecdysozoa</taxon>
        <taxon>Arthropoda</taxon>
        <taxon>Crustacea</taxon>
        <taxon>Multicrustacea</taxon>
        <taxon>Malacostraca</taxon>
        <taxon>Eumalacostraca</taxon>
        <taxon>Eucarida</taxon>
        <taxon>Decapoda</taxon>
        <taxon>Pleocyemata</taxon>
        <taxon>Caridea</taxon>
        <taxon>Palaemonoidea</taxon>
        <taxon>Palaemonidae</taxon>
        <taxon>Hymenocera</taxon>
    </lineage>
</organism>
<dbReference type="PANTHER" id="PTHR43507">
    <property type="entry name" value="NADH-UBIQUINONE OXIDOREDUCTASE CHAIN 4"/>
    <property type="match status" value="1"/>
</dbReference>
<dbReference type="GO" id="GO:0003954">
    <property type="term" value="F:NADH dehydrogenase activity"/>
    <property type="evidence" value="ECO:0007669"/>
    <property type="project" value="TreeGrafter"/>
</dbReference>
<reference evidence="20" key="1">
    <citation type="submission" date="2017-09" db="EMBL/GenBank/DDBJ databases">
        <authorList>
            <person name="Ehlers B."/>
            <person name="Leendertz F.H."/>
        </authorList>
    </citation>
    <scope>NUCLEOTIDE SEQUENCE</scope>
</reference>
<evidence type="ECO:0000256" key="15">
    <source>
        <dbReference type="ARBA" id="ARBA00023136"/>
    </source>
</evidence>
<evidence type="ECO:0000259" key="18">
    <source>
        <dbReference type="Pfam" id="PF00361"/>
    </source>
</evidence>
<feature type="transmembrane region" description="Helical" evidence="17">
    <location>
        <begin position="211"/>
        <end position="232"/>
    </location>
</feature>
<feature type="domain" description="NADH:ubiquinone oxidoreductase chain 4 N-terminal" evidence="19">
    <location>
        <begin position="1"/>
        <end position="100"/>
    </location>
</feature>
<keyword evidence="6 17" id="KW-0813">Transport</keyword>
<comment type="similarity">
    <text evidence="3 17">Belongs to the complex I subunit 4 family.</text>
</comment>
<evidence type="ECO:0000256" key="17">
    <source>
        <dbReference type="RuleBase" id="RU003297"/>
    </source>
</evidence>
<dbReference type="GO" id="GO:0015990">
    <property type="term" value="P:electron transport coupled proton transport"/>
    <property type="evidence" value="ECO:0007669"/>
    <property type="project" value="TreeGrafter"/>
</dbReference>
<evidence type="ECO:0000256" key="12">
    <source>
        <dbReference type="ARBA" id="ARBA00023027"/>
    </source>
</evidence>
<feature type="transmembrane region" description="Helical" evidence="17">
    <location>
        <begin position="343"/>
        <end position="361"/>
    </location>
</feature>
<keyword evidence="10 17" id="KW-0249">Electron transport</keyword>
<evidence type="ECO:0000256" key="10">
    <source>
        <dbReference type="ARBA" id="ARBA00022982"/>
    </source>
</evidence>
<dbReference type="EC" id="7.1.1.2" evidence="4 17"/>
<geneLocation type="mitochondrion" evidence="20"/>
<feature type="transmembrane region" description="Helical" evidence="17">
    <location>
        <begin position="107"/>
        <end position="129"/>
    </location>
</feature>
<feature type="transmembrane region" description="Helical" evidence="17">
    <location>
        <begin position="53"/>
        <end position="70"/>
    </location>
</feature>
<accession>A0A346RC92</accession>
<keyword evidence="9" id="KW-1278">Translocase</keyword>
<keyword evidence="15 17" id="KW-0472">Membrane</keyword>
<dbReference type="GO" id="GO:0008137">
    <property type="term" value="F:NADH dehydrogenase (ubiquinone) activity"/>
    <property type="evidence" value="ECO:0007669"/>
    <property type="project" value="UniProtKB-UniRule"/>
</dbReference>
<feature type="transmembrane region" description="Helical" evidence="17">
    <location>
        <begin position="273"/>
        <end position="295"/>
    </location>
</feature>
<keyword evidence="8 17" id="KW-0812">Transmembrane</keyword>